<evidence type="ECO:0000313" key="1">
    <source>
        <dbReference type="EMBL" id="QEQ94822.1"/>
    </source>
</evidence>
<proteinExistence type="predicted"/>
<gene>
    <name evidence="1" type="ORF">pEpSNUABM08_75</name>
</gene>
<protein>
    <submittedName>
        <fullName evidence="1">Uncharacterized protein</fullName>
    </submittedName>
</protein>
<name>A0A5J6DAC0_9CAUD</name>
<dbReference type="Proteomes" id="UP000325507">
    <property type="component" value="Segment"/>
</dbReference>
<keyword evidence="2" id="KW-1185">Reference proteome</keyword>
<dbReference type="EMBL" id="MN184886">
    <property type="protein sequence ID" value="QEQ94822.1"/>
    <property type="molecule type" value="Genomic_DNA"/>
</dbReference>
<accession>A0A5J6DAC0</accession>
<evidence type="ECO:0000313" key="2">
    <source>
        <dbReference type="Proteomes" id="UP000325507"/>
    </source>
</evidence>
<sequence>MSKSAIKALANADAMIKAAGVNNAAPLVEYLNDGKSRTAANGKKLWRNADVLASLLISAVASCFQCETPDTFAENHFDDMAQAIDRYVASALDSWSQVEWATCRNVGTRGELDHLANMINNHIEYMRRRELVQPLEKQIGANNRELVTLDTGSNKSKELAVINIALREMIRRINGESPDFRIMPSADVVPADEATAKICTSCADYLDNDNLDAFGDGHDDLLQIAAASLRAWSYGWQIIGTDKNNIDQDVSFNCECCKQRIHGQRFTLILSEGK</sequence>
<organism evidence="1 2">
    <name type="scientific">Erwinia phage pEp_SNUABM_08</name>
    <dbReference type="NCBI Taxonomy" id="2593268"/>
    <lineage>
        <taxon>Viruses</taxon>
        <taxon>Duplodnaviria</taxon>
        <taxon>Heunggongvirae</taxon>
        <taxon>Uroviricota</taxon>
        <taxon>Caudoviricetes</taxon>
        <taxon>Casjensviridae</taxon>
        <taxon>Gwanakrovirus</taxon>
        <taxon>Gwanakrovirus SNUABM08</taxon>
    </lineage>
</organism>
<reference evidence="1 2" key="1">
    <citation type="submission" date="2019-07" db="EMBL/GenBank/DDBJ databases">
        <title>Complete genome sequence of bacteriophage infecting Erwinia pyrifoliae.</title>
        <authorList>
            <person name="Kim S.G."/>
            <person name="Park S.C."/>
        </authorList>
    </citation>
    <scope>NUCLEOTIDE SEQUENCE [LARGE SCALE GENOMIC DNA]</scope>
</reference>